<protein>
    <submittedName>
        <fullName evidence="2">Uncharacterized protein</fullName>
    </submittedName>
</protein>
<proteinExistence type="predicted"/>
<dbReference type="AlphaFoldDB" id="A0A5D0NBS9"/>
<reference evidence="2 3" key="1">
    <citation type="submission" date="2019-08" db="EMBL/GenBank/DDBJ databases">
        <title>Actinomadura sp. nov. CYP1-5 isolated from mountain soil.</title>
        <authorList>
            <person name="Songsumanus A."/>
            <person name="Kuncharoen N."/>
            <person name="Kudo T."/>
            <person name="Yuki M."/>
            <person name="Igarashi Y."/>
            <person name="Tanasupawat S."/>
        </authorList>
    </citation>
    <scope>NUCLEOTIDE SEQUENCE [LARGE SCALE GENOMIC DNA]</scope>
    <source>
        <strain evidence="2 3">JCM 14158</strain>
    </source>
</reference>
<evidence type="ECO:0000256" key="1">
    <source>
        <dbReference type="SAM" id="MobiDB-lite"/>
    </source>
</evidence>
<accession>A0A5D0NBS9</accession>
<sequence length="88" mass="9059">MLGQHEARGDLGVAQASPMRRTSRSRGVRRSCGPRSPTPGAGRGSAARTHGGGVRRGPAATGGVITAAGLVRSLQMGALVVWLDDRAW</sequence>
<dbReference type="RefSeq" id="WP_067885890.1">
    <property type="nucleotide sequence ID" value="NZ_VSFG01000009.1"/>
</dbReference>
<name>A0A5D0NBS9_9ACTN</name>
<feature type="region of interest" description="Disordered" evidence="1">
    <location>
        <begin position="1"/>
        <end position="60"/>
    </location>
</feature>
<gene>
    <name evidence="2" type="ORF">FXF69_33450</name>
</gene>
<dbReference type="EMBL" id="VSFG01000009">
    <property type="protein sequence ID" value="TYB41842.1"/>
    <property type="molecule type" value="Genomic_DNA"/>
</dbReference>
<organism evidence="2 3">
    <name type="scientific">Actinomadura chibensis</name>
    <dbReference type="NCBI Taxonomy" id="392828"/>
    <lineage>
        <taxon>Bacteria</taxon>
        <taxon>Bacillati</taxon>
        <taxon>Actinomycetota</taxon>
        <taxon>Actinomycetes</taxon>
        <taxon>Streptosporangiales</taxon>
        <taxon>Thermomonosporaceae</taxon>
        <taxon>Actinomadura</taxon>
    </lineage>
</organism>
<comment type="caution">
    <text evidence="2">The sequence shown here is derived from an EMBL/GenBank/DDBJ whole genome shotgun (WGS) entry which is preliminary data.</text>
</comment>
<evidence type="ECO:0000313" key="3">
    <source>
        <dbReference type="Proteomes" id="UP000323380"/>
    </source>
</evidence>
<keyword evidence="3" id="KW-1185">Reference proteome</keyword>
<dbReference type="Proteomes" id="UP000323380">
    <property type="component" value="Unassembled WGS sequence"/>
</dbReference>
<evidence type="ECO:0000313" key="2">
    <source>
        <dbReference type="EMBL" id="TYB41842.1"/>
    </source>
</evidence>